<dbReference type="EMBL" id="PDCK01000044">
    <property type="protein sequence ID" value="PRQ23377.1"/>
    <property type="molecule type" value="Genomic_DNA"/>
</dbReference>
<name>A0A2P6PN72_ROSCH</name>
<dbReference type="AlphaFoldDB" id="A0A2P6PN72"/>
<dbReference type="Proteomes" id="UP000238479">
    <property type="component" value="Chromosome 6"/>
</dbReference>
<dbReference type="OMA" id="KDHEAGH"/>
<dbReference type="OrthoDB" id="1640491at2759"/>
<dbReference type="PANTHER" id="PTHR47150">
    <property type="entry name" value="OS12G0169200 PROTEIN"/>
    <property type="match status" value="1"/>
</dbReference>
<dbReference type="Pfam" id="PF04827">
    <property type="entry name" value="Plant_tran"/>
    <property type="match status" value="1"/>
</dbReference>
<dbReference type="PANTHER" id="PTHR47150:SF6">
    <property type="entry name" value="OS01G0872900 PROTEIN"/>
    <property type="match status" value="1"/>
</dbReference>
<evidence type="ECO:0000256" key="1">
    <source>
        <dbReference type="SAM" id="MobiDB-lite"/>
    </source>
</evidence>
<dbReference type="STRING" id="74649.A0A2P6PN72"/>
<reference evidence="2 3" key="1">
    <citation type="journal article" date="2018" name="Nat. Genet.">
        <title>The Rosa genome provides new insights in the design of modern roses.</title>
        <authorList>
            <person name="Bendahmane M."/>
        </authorList>
    </citation>
    <scope>NUCLEOTIDE SEQUENCE [LARGE SCALE GENOMIC DNA]</scope>
    <source>
        <strain evidence="3">cv. Old Blush</strain>
    </source>
</reference>
<evidence type="ECO:0000313" key="2">
    <source>
        <dbReference type="EMBL" id="PRQ23377.1"/>
    </source>
</evidence>
<dbReference type="Gramene" id="PRQ23377">
    <property type="protein sequence ID" value="PRQ23377"/>
    <property type="gene ID" value="RchiOBHm_Chr6g0260671"/>
</dbReference>
<comment type="caution">
    <text evidence="2">The sequence shown here is derived from an EMBL/GenBank/DDBJ whole genome shotgun (WGS) entry which is preliminary data.</text>
</comment>
<evidence type="ECO:0000313" key="3">
    <source>
        <dbReference type="Proteomes" id="UP000238479"/>
    </source>
</evidence>
<feature type="region of interest" description="Disordered" evidence="1">
    <location>
        <begin position="37"/>
        <end position="60"/>
    </location>
</feature>
<organism evidence="2 3">
    <name type="scientific">Rosa chinensis</name>
    <name type="common">China rose</name>
    <dbReference type="NCBI Taxonomy" id="74649"/>
    <lineage>
        <taxon>Eukaryota</taxon>
        <taxon>Viridiplantae</taxon>
        <taxon>Streptophyta</taxon>
        <taxon>Embryophyta</taxon>
        <taxon>Tracheophyta</taxon>
        <taxon>Spermatophyta</taxon>
        <taxon>Magnoliopsida</taxon>
        <taxon>eudicotyledons</taxon>
        <taxon>Gunneridae</taxon>
        <taxon>Pentapetalae</taxon>
        <taxon>rosids</taxon>
        <taxon>fabids</taxon>
        <taxon>Rosales</taxon>
        <taxon>Rosaceae</taxon>
        <taxon>Rosoideae</taxon>
        <taxon>Rosoideae incertae sedis</taxon>
        <taxon>Rosa</taxon>
    </lineage>
</organism>
<accession>A0A2P6PN72</accession>
<keyword evidence="3" id="KW-1185">Reference proteome</keyword>
<sequence length="445" mass="51655">MDLKELSDAYMRGDFNSSSDEENEGQRIVVGMMNEIHQSQTRNPRKHGGTSSSRRYLPKDHEAGHRQLMLDYFDPGCLYPPEKFRRRFGMRRSLFDRILEEVTNANNYFQQRADCRGQLGFSPHQKVTAAMRMLAYGNAADALDEYLRMGDSTARECLKKFCDTVVHIYEAEFLRKPTQEDIDRLLRKGESRGFPGMLGSLDCMHWEWKNCPSGWQGQFVGHYHRPTIVLEAVASYDTWIWHAFFGMPGSHNDISVLDCSHLFDELAEGHGPTVNYFLNQKPHTIGYYLTDGIYPAWGTIVKSISQPQTRKLKYFATKQEKYRKDVERAFGVLQARFAIIKGPARTWQLDFLGKIMKTCIILHNMIVEDERPSEEVSLCDVPENSTRRNEEDEYESLPDAEDVHRLPADLDVFLARYTQLRSSRRHDELKQDLIDHLWNLRGGRP</sequence>
<gene>
    <name evidence="2" type="ORF">RchiOBHm_Chr6g0260671</name>
</gene>
<dbReference type="InterPro" id="IPR006912">
    <property type="entry name" value="Harbinger_derived_prot"/>
</dbReference>
<protein>
    <submittedName>
        <fullName evidence="2">Putative harbinger transposase-derived protein</fullName>
    </submittedName>
</protein>
<proteinExistence type="predicted"/>